<evidence type="ECO:0000313" key="1">
    <source>
        <dbReference type="EMBL" id="AEX62375.1"/>
    </source>
</evidence>
<gene>
    <name evidence="1" type="ORF">mv_L170</name>
</gene>
<name>H2EDA2_9VIRU</name>
<protein>
    <submittedName>
        <fullName evidence="1">Putative F-box and FNIP repeat-containing protein</fullName>
    </submittedName>
</protein>
<dbReference type="Pfam" id="PF05725">
    <property type="entry name" value="FNIP"/>
    <property type="match status" value="1"/>
</dbReference>
<dbReference type="EMBL" id="JN885995">
    <property type="protein sequence ID" value="AEX62375.1"/>
    <property type="molecule type" value="Genomic_DNA"/>
</dbReference>
<accession>H2EDA2</accession>
<organism evidence="1">
    <name type="scientific">Moumouvirus sp. 'Monve'</name>
    <dbReference type="NCBI Taxonomy" id="1128131"/>
    <lineage>
        <taxon>Viruses</taxon>
        <taxon>Varidnaviria</taxon>
        <taxon>Bamfordvirae</taxon>
        <taxon>Nucleocytoviricota</taxon>
        <taxon>Megaviricetes</taxon>
        <taxon>Imitervirales</taxon>
        <taxon>Mimiviridae</taxon>
        <taxon>Megamimivirinae</taxon>
        <taxon>Moumouvirus</taxon>
    </lineage>
</organism>
<sequence length="101" mass="11982">MAIFQTLDDNIIGYILSFVQDHDKLNFISTCQDSKKLLLKNIYYDNIYDYDEVKHLSYINQIKNISYYAFKKNIPKITTHLTFSYNFNEPLQECIPDGVKK</sequence>
<proteinExistence type="predicted"/>
<dbReference type="InterPro" id="IPR008615">
    <property type="entry name" value="FNIP"/>
</dbReference>
<reference evidence="1" key="1">
    <citation type="submission" date="2011-10" db="EMBL/GenBank/DDBJ databases">
        <title>Provirophages and transpovirons: unique mobilome of giant viruses.</title>
        <authorList>
            <person name="Desnues C."/>
            <person name="LaScola B."/>
            <person name="Yutin N."/>
            <person name="Fournous G."/>
            <person name="Koonin E."/>
            <person name="Raoult D."/>
        </authorList>
    </citation>
    <scope>NUCLEOTIDE SEQUENCE</scope>
    <source>
        <strain evidence="1">Mv13-mv</strain>
    </source>
</reference>